<feature type="transmembrane region" description="Helical" evidence="6">
    <location>
        <begin position="407"/>
        <end position="426"/>
    </location>
</feature>
<evidence type="ECO:0000256" key="5">
    <source>
        <dbReference type="SAM" id="MobiDB-lite"/>
    </source>
</evidence>
<dbReference type="Pfam" id="PF07690">
    <property type="entry name" value="MFS_1"/>
    <property type="match status" value="1"/>
</dbReference>
<gene>
    <name evidence="8" type="ORF">Slin15195_G059010</name>
</gene>
<evidence type="ECO:0000313" key="9">
    <source>
        <dbReference type="Proteomes" id="UP001056384"/>
    </source>
</evidence>
<dbReference type="PROSITE" id="PS50850">
    <property type="entry name" value="MFS"/>
    <property type="match status" value="1"/>
</dbReference>
<feature type="domain" description="Major facilitator superfamily (MFS) profile" evidence="7">
    <location>
        <begin position="88"/>
        <end position="597"/>
    </location>
</feature>
<feature type="transmembrane region" description="Helical" evidence="6">
    <location>
        <begin position="369"/>
        <end position="387"/>
    </location>
</feature>
<dbReference type="GO" id="GO:0022857">
    <property type="term" value="F:transmembrane transporter activity"/>
    <property type="evidence" value="ECO:0007669"/>
    <property type="project" value="InterPro"/>
</dbReference>
<dbReference type="PANTHER" id="PTHR23501">
    <property type="entry name" value="MAJOR FACILITATOR SUPERFAMILY"/>
    <property type="match status" value="1"/>
</dbReference>
<evidence type="ECO:0000259" key="7">
    <source>
        <dbReference type="PROSITE" id="PS50850"/>
    </source>
</evidence>
<feature type="transmembrane region" description="Helical" evidence="6">
    <location>
        <begin position="83"/>
        <end position="101"/>
    </location>
</feature>
<evidence type="ECO:0000256" key="2">
    <source>
        <dbReference type="ARBA" id="ARBA00022692"/>
    </source>
</evidence>
<dbReference type="InterPro" id="IPR011701">
    <property type="entry name" value="MFS"/>
</dbReference>
<dbReference type="InterPro" id="IPR020846">
    <property type="entry name" value="MFS_dom"/>
</dbReference>
<dbReference type="InterPro" id="IPR036259">
    <property type="entry name" value="MFS_trans_sf"/>
</dbReference>
<accession>A0A9Q9AN77</accession>
<keyword evidence="9" id="KW-1185">Reference proteome</keyword>
<feature type="transmembrane region" description="Helical" evidence="6">
    <location>
        <begin position="330"/>
        <end position="349"/>
    </location>
</feature>
<evidence type="ECO:0000256" key="4">
    <source>
        <dbReference type="ARBA" id="ARBA00023136"/>
    </source>
</evidence>
<evidence type="ECO:0000313" key="8">
    <source>
        <dbReference type="EMBL" id="USW52582.1"/>
    </source>
</evidence>
<evidence type="ECO:0000256" key="3">
    <source>
        <dbReference type="ARBA" id="ARBA00022989"/>
    </source>
</evidence>
<dbReference type="SUPFAM" id="SSF103473">
    <property type="entry name" value="MFS general substrate transporter"/>
    <property type="match status" value="1"/>
</dbReference>
<feature type="transmembrane region" description="Helical" evidence="6">
    <location>
        <begin position="121"/>
        <end position="141"/>
    </location>
</feature>
<feature type="compositionally biased region" description="Basic and acidic residues" evidence="5">
    <location>
        <begin position="43"/>
        <end position="53"/>
    </location>
</feature>
<sequence>MGLFSRLRPDPTAGTPEVARTQSVGDENAIDAPVEKTFLPADQSKEIAAHPSEDSDSDDEYVHKDAQRGIQKMEALAQIWPKWALYVTYALVWVIYFIDALEGPTGWALTPYVTSEFQLHGLTALTGVVASLVAGLSRLPMAKIIDIWGRPEGLAISVVLMTVGSIMMAATNSVQMYAAAETFSQTGGNCRNYILGVLLADTSQLKNRGLVLAYIASPYLITTFTSGFFAQSMLDGPGWRWAFGIFAILHPLLNLPLFTLLMYYQRKAIRMGLVPVRNTGRSIADSIKYYVVEFDVFGLFLIVAGLAIFLLPFNIYAYQGATLVEQWSSPLVVSMIVIGFLTIAAFAIWKWKMAPVQIIPFHLLKDRTILGACFIAAILFIEFFIWNSFFSSFLQVVFDLDLARTGYIQNIYSMGACFWSFVAGLIVRYTGDTKWQSLFFGMPMTLLGVALMIVFRQPNVNIGFVVMCQIFIAFGGGTLVIAQQVIAMAATTHQYIAIVLALLAVFNAIGGAIGSTIASAVWTGTFYNDLARLLPQETVANATIIGADIVTQLSYPVGDPTRTAIQIAYGNSQRYMLITATAITCLGFPAVLMWRAIDARERKQVKGRVF</sequence>
<dbReference type="EMBL" id="CP099421">
    <property type="protein sequence ID" value="USW52582.1"/>
    <property type="molecule type" value="Genomic_DNA"/>
</dbReference>
<feature type="transmembrane region" description="Helical" evidence="6">
    <location>
        <begin position="438"/>
        <end position="456"/>
    </location>
</feature>
<feature type="transmembrane region" description="Helical" evidence="6">
    <location>
        <begin position="241"/>
        <end position="264"/>
    </location>
</feature>
<keyword evidence="3 6" id="KW-1133">Transmembrane helix</keyword>
<dbReference type="AlphaFoldDB" id="A0A9Q9AN77"/>
<feature type="transmembrane region" description="Helical" evidence="6">
    <location>
        <begin position="495"/>
        <end position="522"/>
    </location>
</feature>
<dbReference type="Proteomes" id="UP001056384">
    <property type="component" value="Chromosome 4"/>
</dbReference>
<dbReference type="Gene3D" id="1.20.1250.20">
    <property type="entry name" value="MFS general substrate transporter like domains"/>
    <property type="match status" value="2"/>
</dbReference>
<keyword evidence="4 6" id="KW-0472">Membrane</keyword>
<proteinExistence type="predicted"/>
<feature type="transmembrane region" description="Helical" evidence="6">
    <location>
        <begin position="296"/>
        <end position="318"/>
    </location>
</feature>
<feature type="transmembrane region" description="Helical" evidence="6">
    <location>
        <begin position="462"/>
        <end position="483"/>
    </location>
</feature>
<feature type="transmembrane region" description="Helical" evidence="6">
    <location>
        <begin position="211"/>
        <end position="229"/>
    </location>
</feature>
<name>A0A9Q9AN77_9PEZI</name>
<protein>
    <submittedName>
        <fullName evidence="8">Major facilitator superfamily, MFS transporter superfamily</fullName>
    </submittedName>
</protein>
<feature type="transmembrane region" description="Helical" evidence="6">
    <location>
        <begin position="575"/>
        <end position="594"/>
    </location>
</feature>
<dbReference type="PANTHER" id="PTHR23501:SF3">
    <property type="entry name" value="MAJOR FACILITATOR SUPERFAMILY (MFS) PROFILE DOMAIN-CONTAINING PROTEIN"/>
    <property type="match status" value="1"/>
</dbReference>
<reference evidence="8" key="1">
    <citation type="submission" date="2022-06" db="EMBL/GenBank/DDBJ databases">
        <title>Complete genome sequences of two strains of the flax pathogen Septoria linicola.</title>
        <authorList>
            <person name="Lapalu N."/>
            <person name="Simon A."/>
            <person name="Demenou B."/>
            <person name="Paumier D."/>
            <person name="Guillot M.-P."/>
            <person name="Gout L."/>
            <person name="Valade R."/>
        </authorList>
    </citation>
    <scope>NUCLEOTIDE SEQUENCE</scope>
    <source>
        <strain evidence="8">SE15195</strain>
    </source>
</reference>
<dbReference type="OrthoDB" id="4078873at2759"/>
<comment type="subcellular location">
    <subcellularLocation>
        <location evidence="1">Membrane</location>
        <topology evidence="1">Multi-pass membrane protein</topology>
    </subcellularLocation>
</comment>
<evidence type="ECO:0000256" key="1">
    <source>
        <dbReference type="ARBA" id="ARBA00004141"/>
    </source>
</evidence>
<keyword evidence="2 6" id="KW-0812">Transmembrane</keyword>
<dbReference type="GO" id="GO:0005886">
    <property type="term" value="C:plasma membrane"/>
    <property type="evidence" value="ECO:0007669"/>
    <property type="project" value="TreeGrafter"/>
</dbReference>
<evidence type="ECO:0000256" key="6">
    <source>
        <dbReference type="SAM" id="Phobius"/>
    </source>
</evidence>
<feature type="region of interest" description="Disordered" evidence="5">
    <location>
        <begin position="1"/>
        <end position="63"/>
    </location>
</feature>
<organism evidence="8 9">
    <name type="scientific">Septoria linicola</name>
    <dbReference type="NCBI Taxonomy" id="215465"/>
    <lineage>
        <taxon>Eukaryota</taxon>
        <taxon>Fungi</taxon>
        <taxon>Dikarya</taxon>
        <taxon>Ascomycota</taxon>
        <taxon>Pezizomycotina</taxon>
        <taxon>Dothideomycetes</taxon>
        <taxon>Dothideomycetidae</taxon>
        <taxon>Mycosphaerellales</taxon>
        <taxon>Mycosphaerellaceae</taxon>
        <taxon>Septoria</taxon>
    </lineage>
</organism>